<sequence length="649" mass="73758">MAILPRKLEDFDDDDGSAFPFPDQEDEIDVTTPVTKAELEKIVNSVVNAAPTQSLESKFFMYRSSQKSVDFYSGAKRRILRVVAMPLDPLEPPKLKHKRVPKASGSLPAPVMHSPPRPVTVKDQLDWRIPPCISNWKNPQRFTIPLDKRLAAEGRGLLQVQVNEGFAKLSEALYLAEQKAREAIEIRFKVQMEMLTKEKERKEQQLRDLARKAMETLKESEQGLLRERERERERIHEKRRRERKRERNLLAKDVAMGKKNSKIVRDRDRDVSEKVALGMASIGGGGRAGEVSYDARLFNQKNGMDSGFATDGDQYNVYDKGLFTAQPTLSTLYRPKKDVDAEIYGANADEQLEKIRKTDRFKPDKAFAGTSERSGTRDGPVKFEKEAEEADPFGLDRFMTKLVRRPDMIKRRFYRAEHGDRDDAADSSSSDSDSELEPQASEESEDEAVEQVKENGQACLNSSGYESEDSSAEEMNVASPGLINEDDDEIGNDRQLFVSNQLRGKCGANEIESETTADKASMPADFPDCVLQIKSIFRCRICPRILCLNEETIRAHLNSKRHVRSEKLLKENRLKAILNDDGEIENQETAAEMNARIIALSQDKPKSKNKRRQGKRNLSRKEKVDEDSIKKNAEQLTQGPAKKRHKIEK</sequence>
<name>A0ACB8K300_CITSI</name>
<keyword evidence="2" id="KW-1185">Reference proteome</keyword>
<reference evidence="2" key="1">
    <citation type="journal article" date="2023" name="Hortic. Res.">
        <title>A chromosome-level phased genome enabling allele-level studies in sweet orange: a case study on citrus Huanglongbing tolerance.</title>
        <authorList>
            <person name="Wu B."/>
            <person name="Yu Q."/>
            <person name="Deng Z."/>
            <person name="Duan Y."/>
            <person name="Luo F."/>
            <person name="Gmitter F. Jr."/>
        </authorList>
    </citation>
    <scope>NUCLEOTIDE SEQUENCE [LARGE SCALE GENOMIC DNA]</scope>
    <source>
        <strain evidence="2">cv. Valencia</strain>
    </source>
</reference>
<protein>
    <submittedName>
        <fullName evidence="1">SNW/SKI-interacting protein A</fullName>
    </submittedName>
</protein>
<comment type="caution">
    <text evidence="1">The sequence shown here is derived from an EMBL/GenBank/DDBJ whole genome shotgun (WGS) entry which is preliminary data.</text>
</comment>
<dbReference type="Proteomes" id="UP000829398">
    <property type="component" value="Chromosome 6"/>
</dbReference>
<gene>
    <name evidence="1" type="ORF">KPL71_019050</name>
</gene>
<dbReference type="EMBL" id="CM039175">
    <property type="protein sequence ID" value="KAH9739203.1"/>
    <property type="molecule type" value="Genomic_DNA"/>
</dbReference>
<accession>A0ACB8K300</accession>
<proteinExistence type="predicted"/>
<organism evidence="1 2">
    <name type="scientific">Citrus sinensis</name>
    <name type="common">Sweet orange</name>
    <name type="synonym">Citrus aurantium var. sinensis</name>
    <dbReference type="NCBI Taxonomy" id="2711"/>
    <lineage>
        <taxon>Eukaryota</taxon>
        <taxon>Viridiplantae</taxon>
        <taxon>Streptophyta</taxon>
        <taxon>Embryophyta</taxon>
        <taxon>Tracheophyta</taxon>
        <taxon>Spermatophyta</taxon>
        <taxon>Magnoliopsida</taxon>
        <taxon>eudicotyledons</taxon>
        <taxon>Gunneridae</taxon>
        <taxon>Pentapetalae</taxon>
        <taxon>rosids</taxon>
        <taxon>malvids</taxon>
        <taxon>Sapindales</taxon>
        <taxon>Rutaceae</taxon>
        <taxon>Aurantioideae</taxon>
        <taxon>Citrus</taxon>
    </lineage>
</organism>
<evidence type="ECO:0000313" key="2">
    <source>
        <dbReference type="Proteomes" id="UP000829398"/>
    </source>
</evidence>
<evidence type="ECO:0000313" key="1">
    <source>
        <dbReference type="EMBL" id="KAH9739203.1"/>
    </source>
</evidence>